<dbReference type="AlphaFoldDB" id="A0A4P6XLG8"/>
<dbReference type="Proteomes" id="UP000292447">
    <property type="component" value="Chromosome II"/>
</dbReference>
<protein>
    <submittedName>
        <fullName evidence="4">PH domain-containing protein</fullName>
    </submittedName>
</protein>
<feature type="compositionally biased region" description="Polar residues" evidence="2">
    <location>
        <begin position="165"/>
        <end position="180"/>
    </location>
</feature>
<dbReference type="EMBL" id="CP034457">
    <property type="protein sequence ID" value="QBM87026.1"/>
    <property type="molecule type" value="Genomic_DNA"/>
</dbReference>
<evidence type="ECO:0000256" key="1">
    <source>
        <dbReference type="ARBA" id="ARBA00022553"/>
    </source>
</evidence>
<keyword evidence="5" id="KW-1185">Reference proteome</keyword>
<dbReference type="PANTHER" id="PTHR31941:SF15">
    <property type="entry name" value="ACTIVATOR OF SKN7 PROTEIN 10-RELATED"/>
    <property type="match status" value="1"/>
</dbReference>
<evidence type="ECO:0000313" key="5">
    <source>
        <dbReference type="Proteomes" id="UP000292447"/>
    </source>
</evidence>
<feature type="compositionally biased region" description="Polar residues" evidence="2">
    <location>
        <begin position="128"/>
        <end position="137"/>
    </location>
</feature>
<dbReference type="Pfam" id="PF20400">
    <property type="entry name" value="BAR_4"/>
    <property type="match status" value="1"/>
</dbReference>
<feature type="region of interest" description="Disordered" evidence="2">
    <location>
        <begin position="155"/>
        <end position="180"/>
    </location>
</feature>
<dbReference type="SUPFAM" id="SSF50729">
    <property type="entry name" value="PH domain-like"/>
    <property type="match status" value="1"/>
</dbReference>
<feature type="region of interest" description="Disordered" evidence="2">
    <location>
        <begin position="766"/>
        <end position="791"/>
    </location>
</feature>
<dbReference type="PROSITE" id="PS50003">
    <property type="entry name" value="PH_DOMAIN"/>
    <property type="match status" value="1"/>
</dbReference>
<evidence type="ECO:0000259" key="3">
    <source>
        <dbReference type="PROSITE" id="PS50003"/>
    </source>
</evidence>
<name>A0A4P6XLG8_9ASCO</name>
<feature type="region of interest" description="Disordered" evidence="2">
    <location>
        <begin position="649"/>
        <end position="698"/>
    </location>
</feature>
<feature type="compositionally biased region" description="Polar residues" evidence="2">
    <location>
        <begin position="685"/>
        <end position="698"/>
    </location>
</feature>
<evidence type="ECO:0000256" key="2">
    <source>
        <dbReference type="SAM" id="MobiDB-lite"/>
    </source>
</evidence>
<accession>A0A4P6XLG8</accession>
<keyword evidence="1" id="KW-0597">Phosphoprotein</keyword>
<proteinExistence type="predicted"/>
<feature type="domain" description="PH" evidence="3">
    <location>
        <begin position="445"/>
        <end position="567"/>
    </location>
</feature>
<dbReference type="SMART" id="SM00233">
    <property type="entry name" value="PH"/>
    <property type="match status" value="1"/>
</dbReference>
<organism evidence="4 5">
    <name type="scientific">Metschnikowia aff. pulcherrima</name>
    <dbReference type="NCBI Taxonomy" id="2163413"/>
    <lineage>
        <taxon>Eukaryota</taxon>
        <taxon>Fungi</taxon>
        <taxon>Dikarya</taxon>
        <taxon>Ascomycota</taxon>
        <taxon>Saccharomycotina</taxon>
        <taxon>Pichiomycetes</taxon>
        <taxon>Metschnikowiaceae</taxon>
        <taxon>Metschnikowia</taxon>
    </lineage>
</organism>
<dbReference type="Pfam" id="PF20399">
    <property type="entry name" value="PH_20"/>
    <property type="match status" value="1"/>
</dbReference>
<dbReference type="Gene3D" id="2.30.29.30">
    <property type="entry name" value="Pleckstrin-homology domain (PH domain)/Phosphotyrosine-binding domain (PTB)"/>
    <property type="match status" value="1"/>
</dbReference>
<feature type="compositionally biased region" description="Low complexity" evidence="2">
    <location>
        <begin position="91"/>
        <end position="101"/>
    </location>
</feature>
<feature type="compositionally biased region" description="Polar residues" evidence="2">
    <location>
        <begin position="658"/>
        <end position="673"/>
    </location>
</feature>
<dbReference type="InterPro" id="IPR046868">
    <property type="entry name" value="BAR_4"/>
</dbReference>
<dbReference type="InterPro" id="IPR001849">
    <property type="entry name" value="PH_domain"/>
</dbReference>
<dbReference type="InterPro" id="IPR046869">
    <property type="entry name" value="SLM1/RGC1-like_PH"/>
</dbReference>
<gene>
    <name evidence="4" type="primary">MPUL0B02200</name>
    <name evidence="4" type="ORF">METSCH_B02200</name>
</gene>
<reference evidence="5" key="1">
    <citation type="submission" date="2019-03" db="EMBL/GenBank/DDBJ databases">
        <title>Snf2 controls pulcherriminic acid biosynthesis and connects pigmentation and antifungal activity of the yeast Metschnikowia pulcherrima.</title>
        <authorList>
            <person name="Gore-Lloyd D."/>
            <person name="Sumann I."/>
            <person name="Brachmann A.O."/>
            <person name="Schneeberger K."/>
            <person name="Ortiz-Merino R.A."/>
            <person name="Moreno-Beltran M."/>
            <person name="Schlaefli M."/>
            <person name="Kirner P."/>
            <person name="Santos Kron A."/>
            <person name="Wolfe K.H."/>
            <person name="Piel J."/>
            <person name="Ahrens C.H."/>
            <person name="Henk D."/>
            <person name="Freimoser F.M."/>
        </authorList>
    </citation>
    <scope>NUCLEOTIDE SEQUENCE [LARGE SCALE GENOMIC DNA]</scope>
    <source>
        <strain evidence="5">APC 1.2</strain>
    </source>
</reference>
<feature type="region of interest" description="Disordered" evidence="2">
    <location>
        <begin position="88"/>
        <end position="137"/>
    </location>
</feature>
<dbReference type="PANTHER" id="PTHR31941">
    <property type="entry name" value="CYTOSKELETAL SIGNALING PROTEIN SLM1"/>
    <property type="match status" value="1"/>
</dbReference>
<dbReference type="InterPro" id="IPR011993">
    <property type="entry name" value="PH-like_dom_sf"/>
</dbReference>
<evidence type="ECO:0000313" key="4">
    <source>
        <dbReference type="EMBL" id="QBM87026.1"/>
    </source>
</evidence>
<sequence>MSTDSVLPSSDRRSPFFINVPSHDSKPITYLISYFKLWKHFVASLIAYLRDLLMAKEFELNLNLQLIGSIQFPGFKDLPYKCLSNVEQQLPSPTSSPSSTPKNEPVKHLGTHQSSASSKETNRPNLPKTKSSSSFLKNQPFVHRKTGSFSSLISEASAAPHSHGKQTTPHKNNGSKAAGPQVQNSAIMAAKFAPKSDVSIDPTFFPPDSLFTNMGSSLVKDHFSTYLAQAKLCREISHKLIPRLESLHKNISIKIKEIKTSLKNESFANTTLIKEVSKTGNCLTNFVNSVNRYSSPQPVIRQNDTEDEDEAVSLNDPFLVKLGLDYQIKNQLIHENYIFALYVNLQNISKDLFNYVVKDLNSVTEKLIKALSSEAVYASSLENCLFNLGVTLKSKLKSLDHDWQYFMVHNPNFLNVYYNEEKSPRREIRLFKDIVIPYANSVHSKCLRCGYLHKKQKVLKSYVSFFYVLTCNYLHEFKIENHSEKHNKSDTSSIRKKGKGKIGGVVDHESTPVKSYNLNDYTILVRNDKDFKFILTKTSNQSQKFTFKCQNETDFKAWSTDLHDLLKFASQHTKRFKFIEAKMANRDLELAGGSKLGKNGASQGSSSMELNLGKLLPGDASFNKIQPTSLNGMFTPKVQSPSNQNLNPFEDRFGQSLPLGNTTPVSENVSSPASERDLESPHAVSPTTGEFRTESPINHQSEHERYLTLQNQIMIQQQQLLLLGSLSSDRPSLSRHSSTESVLSVMEQNNNNLSQFLNQNQDLVNEIGDNSPRHDSEVLVPSVHVSHHEDD</sequence>